<evidence type="ECO:0000256" key="5">
    <source>
        <dbReference type="ARBA" id="ARBA00023065"/>
    </source>
</evidence>
<evidence type="ECO:0000256" key="6">
    <source>
        <dbReference type="ARBA" id="ARBA00023136"/>
    </source>
</evidence>
<evidence type="ECO:0008006" key="14">
    <source>
        <dbReference type="Google" id="ProtNLM"/>
    </source>
</evidence>
<dbReference type="InterPro" id="IPR014743">
    <property type="entry name" value="Cl-channel_core"/>
</dbReference>
<keyword evidence="11" id="KW-0732">Signal</keyword>
<accession>A0A8J2X7H0</accession>
<feature type="transmembrane region" description="Helical" evidence="10">
    <location>
        <begin position="378"/>
        <end position="398"/>
    </location>
</feature>
<dbReference type="PANTHER" id="PTHR43427">
    <property type="entry name" value="CHLORIDE CHANNEL PROTEIN CLC-E"/>
    <property type="match status" value="1"/>
</dbReference>
<dbReference type="Proteomes" id="UP000789595">
    <property type="component" value="Unassembled WGS sequence"/>
</dbReference>
<evidence type="ECO:0000256" key="3">
    <source>
        <dbReference type="ARBA" id="ARBA00022692"/>
    </source>
</evidence>
<feature type="transmembrane region" description="Helical" evidence="10">
    <location>
        <begin position="404"/>
        <end position="422"/>
    </location>
</feature>
<dbReference type="CDD" id="cd00400">
    <property type="entry name" value="Voltage_gated_ClC"/>
    <property type="match status" value="1"/>
</dbReference>
<dbReference type="GO" id="GO:0034707">
    <property type="term" value="C:chloride channel complex"/>
    <property type="evidence" value="ECO:0007669"/>
    <property type="project" value="UniProtKB-KW"/>
</dbReference>
<evidence type="ECO:0000256" key="9">
    <source>
        <dbReference type="ARBA" id="ARBA00023303"/>
    </source>
</evidence>
<dbReference type="InterPro" id="IPR001807">
    <property type="entry name" value="ClC"/>
</dbReference>
<dbReference type="AlphaFoldDB" id="A0A8J2X7H0"/>
<dbReference type="PANTHER" id="PTHR43427:SF6">
    <property type="entry name" value="CHLORIDE CHANNEL PROTEIN CLC-E"/>
    <property type="match status" value="1"/>
</dbReference>
<sequence length="426" mass="42606">MLLRAALLGHLAHALVAPPRLIRPRLHLASTTTETKGDSTVETLARSVQIGAVGGTIIAGFRKCVDTLHGDVFFKGLSFDVCAKDPKFILGPVIGALIVGKALQGGKTVAQLKDVTLRREPLKKRDQATRGAAAALTLGSGCSLGPEGPCVELGAATGQWAASQGGKPNALAAAGVAAGVAAGFDAPTAAVAFALESDTKNADTTAAVSAITAAGVASYVSRALLGVPSTTRKGSKGLAAVVTNWKLTDVGPLMSVAQDVVIASFVAAVFAKALRTSADLFKRAPSVNDSLDAARAAAITGAITLAVGSPMILFWHSAPFKAALAGSLSRNRVLTLAAAKVAATGACVSSPLVGGLFAPTLILGALGGAAVSPTVARYAAAACLGAFFGTPVTGALLVAELLKAPALVLPSFIAAVLARALLQRAE</sequence>
<evidence type="ECO:0000256" key="11">
    <source>
        <dbReference type="SAM" id="SignalP"/>
    </source>
</evidence>
<reference evidence="12" key="1">
    <citation type="submission" date="2021-11" db="EMBL/GenBank/DDBJ databases">
        <authorList>
            <consortium name="Genoscope - CEA"/>
            <person name="William W."/>
        </authorList>
    </citation>
    <scope>NUCLEOTIDE SEQUENCE</scope>
</reference>
<evidence type="ECO:0000256" key="7">
    <source>
        <dbReference type="ARBA" id="ARBA00023173"/>
    </source>
</evidence>
<keyword evidence="3 10" id="KW-0812">Transmembrane</keyword>
<comment type="subcellular location">
    <subcellularLocation>
        <location evidence="1">Membrane</location>
        <topology evidence="1">Multi-pass membrane protein</topology>
    </subcellularLocation>
</comment>
<gene>
    <name evidence="12" type="ORF">PECAL_6P15670</name>
</gene>
<keyword evidence="7" id="KW-0869">Chloride channel</keyword>
<keyword evidence="8" id="KW-0868">Chloride</keyword>
<keyword evidence="6 10" id="KW-0472">Membrane</keyword>
<evidence type="ECO:0000256" key="8">
    <source>
        <dbReference type="ARBA" id="ARBA00023214"/>
    </source>
</evidence>
<keyword evidence="5" id="KW-0406">Ion transport</keyword>
<organism evidence="12 13">
    <name type="scientific">Pelagomonas calceolata</name>
    <dbReference type="NCBI Taxonomy" id="35677"/>
    <lineage>
        <taxon>Eukaryota</taxon>
        <taxon>Sar</taxon>
        <taxon>Stramenopiles</taxon>
        <taxon>Ochrophyta</taxon>
        <taxon>Pelagophyceae</taxon>
        <taxon>Pelagomonadales</taxon>
        <taxon>Pelagomonadaceae</taxon>
        <taxon>Pelagomonas</taxon>
    </lineage>
</organism>
<dbReference type="Gene3D" id="1.10.3080.10">
    <property type="entry name" value="Clc chloride channel"/>
    <property type="match status" value="1"/>
</dbReference>
<feature type="transmembrane region" description="Helical" evidence="10">
    <location>
        <begin position="296"/>
        <end position="317"/>
    </location>
</feature>
<keyword evidence="13" id="KW-1185">Reference proteome</keyword>
<keyword evidence="4 10" id="KW-1133">Transmembrane helix</keyword>
<feature type="signal peptide" evidence="11">
    <location>
        <begin position="1"/>
        <end position="16"/>
    </location>
</feature>
<name>A0A8J2X7H0_9STRA</name>
<dbReference type="InterPro" id="IPR050368">
    <property type="entry name" value="ClC-type_chloride_channel"/>
</dbReference>
<evidence type="ECO:0000313" key="12">
    <source>
        <dbReference type="EMBL" id="CAH0379931.1"/>
    </source>
</evidence>
<evidence type="ECO:0000256" key="4">
    <source>
        <dbReference type="ARBA" id="ARBA00022989"/>
    </source>
</evidence>
<dbReference type="EMBL" id="CAKKNE010000006">
    <property type="protein sequence ID" value="CAH0379931.1"/>
    <property type="molecule type" value="Genomic_DNA"/>
</dbReference>
<dbReference type="Pfam" id="PF00654">
    <property type="entry name" value="Voltage_CLC"/>
    <property type="match status" value="1"/>
</dbReference>
<keyword evidence="9" id="KW-0407">Ion channel</keyword>
<dbReference type="PRINTS" id="PR00762">
    <property type="entry name" value="CLCHANNEL"/>
</dbReference>
<dbReference type="SUPFAM" id="SSF81340">
    <property type="entry name" value="Clc chloride channel"/>
    <property type="match status" value="1"/>
</dbReference>
<feature type="chain" id="PRO_5035256468" description="Chloride channel protein" evidence="11">
    <location>
        <begin position="17"/>
        <end position="426"/>
    </location>
</feature>
<evidence type="ECO:0000256" key="1">
    <source>
        <dbReference type="ARBA" id="ARBA00004141"/>
    </source>
</evidence>
<evidence type="ECO:0000313" key="13">
    <source>
        <dbReference type="Proteomes" id="UP000789595"/>
    </source>
</evidence>
<keyword evidence="2" id="KW-0813">Transport</keyword>
<proteinExistence type="predicted"/>
<evidence type="ECO:0000256" key="2">
    <source>
        <dbReference type="ARBA" id="ARBA00022448"/>
    </source>
</evidence>
<comment type="caution">
    <text evidence="12">The sequence shown here is derived from an EMBL/GenBank/DDBJ whole genome shotgun (WGS) entry which is preliminary data.</text>
</comment>
<feature type="transmembrane region" description="Helical" evidence="10">
    <location>
        <begin position="337"/>
        <end position="366"/>
    </location>
</feature>
<protein>
    <recommendedName>
        <fullName evidence="14">Chloride channel protein</fullName>
    </recommendedName>
</protein>
<evidence type="ECO:0000256" key="10">
    <source>
        <dbReference type="SAM" id="Phobius"/>
    </source>
</evidence>
<dbReference type="GO" id="GO:0005254">
    <property type="term" value="F:chloride channel activity"/>
    <property type="evidence" value="ECO:0007669"/>
    <property type="project" value="UniProtKB-KW"/>
</dbReference>